<dbReference type="Proteomes" id="UP000626180">
    <property type="component" value="Unassembled WGS sequence"/>
</dbReference>
<evidence type="ECO:0000313" key="6">
    <source>
        <dbReference type="EMBL" id="MBF8642264.1"/>
    </source>
</evidence>
<evidence type="ECO:0000313" key="7">
    <source>
        <dbReference type="Proteomes" id="UP000626180"/>
    </source>
</evidence>
<dbReference type="PROSITE" id="PS51826">
    <property type="entry name" value="PSBD"/>
    <property type="match status" value="1"/>
</dbReference>
<evidence type="ECO:0000259" key="5">
    <source>
        <dbReference type="PROSITE" id="PS51826"/>
    </source>
</evidence>
<dbReference type="PANTHER" id="PTHR43178:SF5">
    <property type="entry name" value="LIPOAMIDE ACYLTRANSFERASE COMPONENT OF BRANCHED-CHAIN ALPHA-KETO ACID DEHYDROGENASE COMPLEX, MITOCHONDRIAL"/>
    <property type="match status" value="1"/>
</dbReference>
<dbReference type="EMBL" id="JADMCD010000009">
    <property type="protein sequence ID" value="MBF8642264.1"/>
    <property type="molecule type" value="Genomic_DNA"/>
</dbReference>
<feature type="domain" description="Peripheral subunit-binding (PSBD)" evidence="5">
    <location>
        <begin position="49"/>
        <end position="86"/>
    </location>
</feature>
<dbReference type="InterPro" id="IPR004167">
    <property type="entry name" value="PSBD"/>
</dbReference>
<dbReference type="Gene3D" id="4.10.320.10">
    <property type="entry name" value="E3-binding domain"/>
    <property type="match status" value="1"/>
</dbReference>
<dbReference type="RefSeq" id="WP_073450271.1">
    <property type="nucleotide sequence ID" value="NZ_FQYS01000009.1"/>
</dbReference>
<reference evidence="6 7" key="1">
    <citation type="submission" date="2020-10" db="EMBL/GenBank/DDBJ databases">
        <title>Genome sequences of Pseudomonas isolates.</title>
        <authorList>
            <person name="Wessels L."/>
            <person name="Reich F."/>
            <person name="Hammerl J."/>
        </authorList>
    </citation>
    <scope>NUCLEOTIDE SEQUENCE [LARGE SCALE GENOMIC DNA]</scope>
    <source>
        <strain evidence="6 7">20-MO00624-0</strain>
    </source>
</reference>
<organism evidence="6 7">
    <name type="scientific">Pseudomonas luteola</name>
    <dbReference type="NCBI Taxonomy" id="47886"/>
    <lineage>
        <taxon>Bacteria</taxon>
        <taxon>Pseudomonadati</taxon>
        <taxon>Pseudomonadota</taxon>
        <taxon>Gammaproteobacteria</taxon>
        <taxon>Pseudomonadales</taxon>
        <taxon>Pseudomonadaceae</taxon>
        <taxon>Pseudomonas</taxon>
    </lineage>
</organism>
<evidence type="ECO:0000256" key="2">
    <source>
        <dbReference type="ARBA" id="ARBA00007317"/>
    </source>
</evidence>
<keyword evidence="7" id="KW-1185">Reference proteome</keyword>
<keyword evidence="4" id="KW-0012">Acyltransferase</keyword>
<evidence type="ECO:0000256" key="3">
    <source>
        <dbReference type="ARBA" id="ARBA00022679"/>
    </source>
</evidence>
<comment type="similarity">
    <text evidence="2">Belongs to the 2-oxoacid dehydrogenase family.</text>
</comment>
<comment type="caution">
    <text evidence="6">The sequence shown here is derived from an EMBL/GenBank/DDBJ whole genome shotgun (WGS) entry which is preliminary data.</text>
</comment>
<dbReference type="PANTHER" id="PTHR43178">
    <property type="entry name" value="DIHYDROLIPOAMIDE ACETYLTRANSFERASE COMPONENT OF PYRUVATE DEHYDROGENASE COMPLEX"/>
    <property type="match status" value="1"/>
</dbReference>
<accession>A0ABS0FPJ6</accession>
<sequence>MKVQVVDLRSGREKIMTKRYAEILEKMGRVRIGTYQTRDMQAGRDSEVLISDSVREFAEENGIDPESVKGTGKDGRVLKSDIQEAIQAKKEV</sequence>
<comment type="cofactor">
    <cofactor evidence="1">
        <name>(R)-lipoate</name>
        <dbReference type="ChEBI" id="CHEBI:83088"/>
    </cofactor>
</comment>
<dbReference type="InterPro" id="IPR050743">
    <property type="entry name" value="2-oxoacid_DH_E2_comp"/>
</dbReference>
<name>A0ABS0FPJ6_PSELU</name>
<keyword evidence="3" id="KW-0808">Transferase</keyword>
<proteinExistence type="inferred from homology"/>
<evidence type="ECO:0000256" key="4">
    <source>
        <dbReference type="ARBA" id="ARBA00023315"/>
    </source>
</evidence>
<dbReference type="SUPFAM" id="SSF47005">
    <property type="entry name" value="Peripheral subunit-binding domain of 2-oxo acid dehydrogenase complex"/>
    <property type="match status" value="1"/>
</dbReference>
<evidence type="ECO:0000256" key="1">
    <source>
        <dbReference type="ARBA" id="ARBA00001938"/>
    </source>
</evidence>
<dbReference type="Pfam" id="PF02817">
    <property type="entry name" value="E3_binding"/>
    <property type="match status" value="1"/>
</dbReference>
<protein>
    <submittedName>
        <fullName evidence="6">E3 binding domain-containing protein</fullName>
    </submittedName>
</protein>
<dbReference type="InterPro" id="IPR036625">
    <property type="entry name" value="E3-bd_dom_sf"/>
</dbReference>
<gene>
    <name evidence="6" type="ORF">IRZ65_16410</name>
</gene>